<evidence type="ECO:0000256" key="3">
    <source>
        <dbReference type="ARBA" id="ARBA00022722"/>
    </source>
</evidence>
<gene>
    <name evidence="8" type="primary">REXO5</name>
    <name evidence="8" type="ORF">TNCT_463981</name>
</gene>
<dbReference type="EMBL" id="BMAO01028522">
    <property type="protein sequence ID" value="GFR25370.1"/>
    <property type="molecule type" value="Genomic_DNA"/>
</dbReference>
<dbReference type="GO" id="GO:0005634">
    <property type="term" value="C:nucleus"/>
    <property type="evidence" value="ECO:0007669"/>
    <property type="project" value="UniProtKB-SubCell"/>
</dbReference>
<dbReference type="InterPro" id="IPR013520">
    <property type="entry name" value="Ribonucl_H"/>
</dbReference>
<evidence type="ECO:0000256" key="5">
    <source>
        <dbReference type="ARBA" id="ARBA00022839"/>
    </source>
</evidence>
<dbReference type="FunFam" id="3.30.420.10:FF:000019">
    <property type="entry name" value="RNA exonuclease NEF-sp"/>
    <property type="match status" value="1"/>
</dbReference>
<organism evidence="8 9">
    <name type="scientific">Trichonephila clavata</name>
    <name type="common">Joro spider</name>
    <name type="synonym">Nephila clavata</name>
    <dbReference type="NCBI Taxonomy" id="2740835"/>
    <lineage>
        <taxon>Eukaryota</taxon>
        <taxon>Metazoa</taxon>
        <taxon>Ecdysozoa</taxon>
        <taxon>Arthropoda</taxon>
        <taxon>Chelicerata</taxon>
        <taxon>Arachnida</taxon>
        <taxon>Araneae</taxon>
        <taxon>Araneomorphae</taxon>
        <taxon>Entelegynae</taxon>
        <taxon>Araneoidea</taxon>
        <taxon>Nephilidae</taxon>
        <taxon>Trichonephila</taxon>
    </lineage>
</organism>
<dbReference type="Gene3D" id="3.30.420.10">
    <property type="entry name" value="Ribonuclease H-like superfamily/Ribonuclease H"/>
    <property type="match status" value="1"/>
</dbReference>
<keyword evidence="4" id="KW-0378">Hydrolase</keyword>
<keyword evidence="6" id="KW-0539">Nucleus</keyword>
<dbReference type="PANTHER" id="PTHR12801:SF82">
    <property type="entry name" value="RNA EXONUCLEASE 5"/>
    <property type="match status" value="1"/>
</dbReference>
<dbReference type="InterPro" id="IPR047021">
    <property type="entry name" value="REXO1/3/4-like"/>
</dbReference>
<dbReference type="CDD" id="cd06145">
    <property type="entry name" value="REX1_like"/>
    <property type="match status" value="1"/>
</dbReference>
<dbReference type="Pfam" id="PF00929">
    <property type="entry name" value="RNase_T"/>
    <property type="match status" value="1"/>
</dbReference>
<evidence type="ECO:0000256" key="4">
    <source>
        <dbReference type="ARBA" id="ARBA00022801"/>
    </source>
</evidence>
<evidence type="ECO:0000259" key="7">
    <source>
        <dbReference type="SMART" id="SM00479"/>
    </source>
</evidence>
<protein>
    <submittedName>
        <fullName evidence="8">RNA exonuclease 5</fullName>
    </submittedName>
</protein>
<comment type="subcellular location">
    <subcellularLocation>
        <location evidence="1">Nucleus</location>
    </subcellularLocation>
</comment>
<comment type="caution">
    <text evidence="8">The sequence shown here is derived from an EMBL/GenBank/DDBJ whole genome shotgun (WGS) entry which is preliminary data.</text>
</comment>
<dbReference type="Proteomes" id="UP000887116">
    <property type="component" value="Unassembled WGS sequence"/>
</dbReference>
<evidence type="ECO:0000256" key="2">
    <source>
        <dbReference type="ARBA" id="ARBA00006357"/>
    </source>
</evidence>
<feature type="domain" description="Exonuclease" evidence="7">
    <location>
        <begin position="254"/>
        <end position="414"/>
    </location>
</feature>
<dbReference type="SMART" id="SM00479">
    <property type="entry name" value="EXOIII"/>
    <property type="match status" value="1"/>
</dbReference>
<dbReference type="OrthoDB" id="3996471at2759"/>
<dbReference type="InterPro" id="IPR034922">
    <property type="entry name" value="REX1-like_exo"/>
</dbReference>
<evidence type="ECO:0000256" key="1">
    <source>
        <dbReference type="ARBA" id="ARBA00004123"/>
    </source>
</evidence>
<dbReference type="GO" id="GO:0003676">
    <property type="term" value="F:nucleic acid binding"/>
    <property type="evidence" value="ECO:0007669"/>
    <property type="project" value="InterPro"/>
</dbReference>
<proteinExistence type="inferred from homology"/>
<keyword evidence="5 8" id="KW-0269">Exonuclease</keyword>
<evidence type="ECO:0000313" key="8">
    <source>
        <dbReference type="EMBL" id="GFR25370.1"/>
    </source>
</evidence>
<sequence>MEVSQRKRKLHYYFYESDSTDSEIENMTPEEKKKHYEDLSTGLYLLHCAGRLKTPKPEPEFNLNNYGRNAEVIINDCKTGWPNLIVEPLYTEDIYMTVFRSITSLSKFDTKFRWGSFEQARMIEKTLLLVVEGFIKSDLLENMSELNNIDIFKHVVETASPNIHFATELSTLHLVTDFHIQNKNTYSTIFSKGAGVKIETSVADKFLSKLNLLLSPVQMLKEHFPMPDCNFKGSKCDNYVFTKESYSPVSKDSPVFALDCEMCTTTENSELTRISVVNENCDVIYHTLVKPDNKIIDYLTRFSGVTEKMLRDVTVKLRDVQQQLQKILPPDAILIGHSLNCDLHALKMMHPYVIDTSIIFNECGMSRGNKRALKTLAFDYLDKTIQNKNEGHEPTEDAVTAMQLVKLKLRDINKTGRQYIYSQVLSSFGENYLNNDNGSSGLSINSNSKKVDSGFFPRIIKRSKKCCLVGNDSSLKYYDKDMLTDNVKKNIESNREGIIKATLKEVKDNNLIISHINYDQTCEQETLKEFNAILKQLYDAHDHRYMFMVLISGVDENNYSDIKSGLLMSVLKLLD</sequence>
<dbReference type="SUPFAM" id="SSF53098">
    <property type="entry name" value="Ribonuclease H-like"/>
    <property type="match status" value="1"/>
</dbReference>
<dbReference type="AlphaFoldDB" id="A0A8X6HN55"/>
<keyword evidence="9" id="KW-1185">Reference proteome</keyword>
<dbReference type="InterPro" id="IPR012337">
    <property type="entry name" value="RNaseH-like_sf"/>
</dbReference>
<keyword evidence="3" id="KW-0540">Nuclease</keyword>
<dbReference type="PANTHER" id="PTHR12801">
    <property type="entry name" value="RNA EXONUCLEASE REXO1 / RECO3 FAMILY MEMBER-RELATED"/>
    <property type="match status" value="1"/>
</dbReference>
<comment type="similarity">
    <text evidence="2">Belongs to the REXO1/REXO3 family.</text>
</comment>
<accession>A0A8X6HN55</accession>
<evidence type="ECO:0000313" key="9">
    <source>
        <dbReference type="Proteomes" id="UP000887116"/>
    </source>
</evidence>
<dbReference type="GO" id="GO:0004527">
    <property type="term" value="F:exonuclease activity"/>
    <property type="evidence" value="ECO:0007669"/>
    <property type="project" value="UniProtKB-KW"/>
</dbReference>
<name>A0A8X6HN55_TRICU</name>
<reference evidence="8" key="1">
    <citation type="submission" date="2020-07" db="EMBL/GenBank/DDBJ databases">
        <title>Multicomponent nature underlies the extraordinary mechanical properties of spider dragline silk.</title>
        <authorList>
            <person name="Kono N."/>
            <person name="Nakamura H."/>
            <person name="Mori M."/>
            <person name="Yoshida Y."/>
            <person name="Ohtoshi R."/>
            <person name="Malay A.D."/>
            <person name="Moran D.A.P."/>
            <person name="Tomita M."/>
            <person name="Numata K."/>
            <person name="Arakawa K."/>
        </authorList>
    </citation>
    <scope>NUCLEOTIDE SEQUENCE</scope>
</reference>
<dbReference type="InterPro" id="IPR036397">
    <property type="entry name" value="RNaseH_sf"/>
</dbReference>
<evidence type="ECO:0000256" key="6">
    <source>
        <dbReference type="ARBA" id="ARBA00023242"/>
    </source>
</evidence>